<keyword evidence="5" id="KW-1185">Reference proteome</keyword>
<sequence length="348" mass="39913">MNNPGQLLNTLPKQIIRSIEQKPINYNIIVMGESYSGKSSLIKNIFCLGESPQANWCDDLLHEVCDMAGTANPLAQLTGTHSINLEKNNTSISASRYTINENGIQMNLTVYEIGGIGDSVYNSFDWVPAKNLIMNRYEEYHMEEDSGILDNDKRIHACLYMLSPTTNMREIDITSMYEMGQIVNVIPIIGKADMLSDEQYKEMKERIFSTLISNKVQLFDSMYVDECKKVVEINFMPLGYSSPNRPYAYGVSSTRAESDIKILRDLLISQHLVDLIEVTDKYYETYHRNKMIVDILTKKSSSISEDFQRRIELEESKIKKLLKRIEQKQSSYQMLAAQHKSIIPKELL</sequence>
<dbReference type="VEuPathDB" id="MicrosporidiaDB:NEQG_01063"/>
<dbReference type="Pfam" id="PF00735">
    <property type="entry name" value="Septin"/>
    <property type="match status" value="1"/>
</dbReference>
<dbReference type="FunCoup" id="I3EGM6">
    <property type="interactions" value="42"/>
</dbReference>
<dbReference type="HOGENOM" id="CLU_017718_8_0_1"/>
<dbReference type="STRING" id="935791.I3EGM6"/>
<dbReference type="InParanoid" id="I3EGM6"/>
<dbReference type="AlphaFoldDB" id="I3EGM6"/>
<keyword evidence="1" id="KW-0547">Nucleotide-binding</keyword>
<reference evidence="4" key="1">
    <citation type="submission" date="2011-01" db="EMBL/GenBank/DDBJ databases">
        <title>The Genome Sequence of Nematocida parisii strain ERTm3.</title>
        <authorList>
            <consortium name="The Broad Institute Genome Sequencing Platform"/>
            <consortium name="The Broad Institute Genome Sequencing Center for Infectious Disease"/>
            <person name="Cuomo C."/>
            <person name="Troemel E."/>
            <person name="Young S.K."/>
            <person name="Zeng Q."/>
            <person name="Gargeya S."/>
            <person name="Fitzgerald M."/>
            <person name="Haas B."/>
            <person name="Abouelleil A."/>
            <person name="Alvarado L."/>
            <person name="Arachchi H.M."/>
            <person name="Berlin A."/>
            <person name="Chapman S.B."/>
            <person name="Gearin G."/>
            <person name="Goldberg J."/>
            <person name="Griggs A."/>
            <person name="Gujja S."/>
            <person name="Hansen M."/>
            <person name="Heiman D."/>
            <person name="Howarth C."/>
            <person name="Larimer J."/>
            <person name="Lui A."/>
            <person name="MacDonald P.J.P."/>
            <person name="McCowen C."/>
            <person name="Montmayeur A."/>
            <person name="Murphy C."/>
            <person name="Neiman D."/>
            <person name="Pearson M."/>
            <person name="Priest M."/>
            <person name="Roberts A."/>
            <person name="Saif S."/>
            <person name="Shea T."/>
            <person name="Sisk P."/>
            <person name="Stolte C."/>
            <person name="Sykes S."/>
            <person name="Wortman J."/>
            <person name="Nusbaum C."/>
            <person name="Birren B."/>
        </authorList>
    </citation>
    <scope>NUCLEOTIDE SEQUENCE</scope>
    <source>
        <strain evidence="4">ERTm3</strain>
    </source>
</reference>
<dbReference type="InterPro" id="IPR027417">
    <property type="entry name" value="P-loop_NTPase"/>
</dbReference>
<dbReference type="SUPFAM" id="SSF52540">
    <property type="entry name" value="P-loop containing nucleoside triphosphate hydrolases"/>
    <property type="match status" value="1"/>
</dbReference>
<dbReference type="OMA" id="EASHAEI"/>
<organism evidence="4 5">
    <name type="scientific">Nematocida parisii (strain ERTm3)</name>
    <name type="common">Nematode killer fungus</name>
    <dbReference type="NCBI Taxonomy" id="935791"/>
    <lineage>
        <taxon>Eukaryota</taxon>
        <taxon>Fungi</taxon>
        <taxon>Fungi incertae sedis</taxon>
        <taxon>Microsporidia</taxon>
        <taxon>Nematocida</taxon>
    </lineage>
</organism>
<feature type="domain" description="Septin-type G" evidence="3">
    <location>
        <begin position="22"/>
        <end position="323"/>
    </location>
</feature>
<evidence type="ECO:0000256" key="1">
    <source>
        <dbReference type="RuleBase" id="RU004560"/>
    </source>
</evidence>
<evidence type="ECO:0000313" key="4">
    <source>
        <dbReference type="EMBL" id="EIJ88373.1"/>
    </source>
</evidence>
<accession>I3EGM6</accession>
<dbReference type="GO" id="GO:0005525">
    <property type="term" value="F:GTP binding"/>
    <property type="evidence" value="ECO:0007669"/>
    <property type="project" value="UniProtKB-KW"/>
</dbReference>
<keyword evidence="2" id="KW-0175">Coiled coil</keyword>
<protein>
    <recommendedName>
        <fullName evidence="3">Septin-type G domain-containing protein</fullName>
    </recommendedName>
</protein>
<keyword evidence="1" id="KW-0342">GTP-binding</keyword>
<dbReference type="OrthoDB" id="416553at2759"/>
<feature type="coiled-coil region" evidence="2">
    <location>
        <begin position="304"/>
        <end position="338"/>
    </location>
</feature>
<name>I3EGM6_NEMP3</name>
<proteinExistence type="inferred from homology"/>
<evidence type="ECO:0000259" key="3">
    <source>
        <dbReference type="PROSITE" id="PS51719"/>
    </source>
</evidence>
<evidence type="ECO:0000256" key="2">
    <source>
        <dbReference type="SAM" id="Coils"/>
    </source>
</evidence>
<comment type="similarity">
    <text evidence="1">Belongs to the TRAFAC class TrmE-Era-EngA-EngB-Septin-like GTPase superfamily. Septin GTPase family.</text>
</comment>
<gene>
    <name evidence="4" type="ORF">NEQG_01063</name>
</gene>
<dbReference type="Proteomes" id="UP000002872">
    <property type="component" value="Unassembled WGS sequence"/>
</dbReference>
<dbReference type="InterPro" id="IPR030379">
    <property type="entry name" value="G_SEPTIN_dom"/>
</dbReference>
<dbReference type="Gene3D" id="3.40.50.300">
    <property type="entry name" value="P-loop containing nucleotide triphosphate hydrolases"/>
    <property type="match status" value="1"/>
</dbReference>
<dbReference type="EMBL" id="GL870878">
    <property type="protein sequence ID" value="EIJ88373.1"/>
    <property type="molecule type" value="Genomic_DNA"/>
</dbReference>
<dbReference type="PANTHER" id="PTHR18884">
    <property type="entry name" value="SEPTIN"/>
    <property type="match status" value="1"/>
</dbReference>
<dbReference type="PROSITE" id="PS51719">
    <property type="entry name" value="G_SEPTIN"/>
    <property type="match status" value="1"/>
</dbReference>
<evidence type="ECO:0000313" key="5">
    <source>
        <dbReference type="Proteomes" id="UP000002872"/>
    </source>
</evidence>